<dbReference type="AlphaFoldDB" id="A0A085LXB9"/>
<keyword evidence="3" id="KW-1185">Reference proteome</keyword>
<proteinExistence type="predicted"/>
<dbReference type="EMBL" id="KL367526">
    <property type="protein sequence ID" value="KFD66260.1"/>
    <property type="molecule type" value="Genomic_DNA"/>
</dbReference>
<dbReference type="Proteomes" id="UP000030758">
    <property type="component" value="Unassembled WGS sequence"/>
</dbReference>
<dbReference type="Proteomes" id="UP000030764">
    <property type="component" value="Unassembled WGS sequence"/>
</dbReference>
<reference evidence="1 3" key="1">
    <citation type="journal article" date="2014" name="Nat. Genet.">
        <title>Genome and transcriptome of the porcine whipworm Trichuris suis.</title>
        <authorList>
            <person name="Jex A.R."/>
            <person name="Nejsum P."/>
            <person name="Schwarz E.M."/>
            <person name="Hu L."/>
            <person name="Young N.D."/>
            <person name="Hall R.S."/>
            <person name="Korhonen P.K."/>
            <person name="Liao S."/>
            <person name="Thamsborg S."/>
            <person name="Xia J."/>
            <person name="Xu P."/>
            <person name="Wang S."/>
            <person name="Scheerlinck J.P."/>
            <person name="Hofmann A."/>
            <person name="Sternberg P.W."/>
            <person name="Wang J."/>
            <person name="Gasser R.B."/>
        </authorList>
    </citation>
    <scope>NUCLEOTIDE SEQUENCE [LARGE SCALE GENOMIC DNA]</scope>
    <source>
        <strain evidence="2">DCEP-RM93F</strain>
        <strain evidence="1">DCEP-RM93M</strain>
    </source>
</reference>
<evidence type="ECO:0000313" key="1">
    <source>
        <dbReference type="EMBL" id="KFD49615.1"/>
    </source>
</evidence>
<accession>A0A085LXB9</accession>
<organism evidence="1 3">
    <name type="scientific">Trichuris suis</name>
    <name type="common">pig whipworm</name>
    <dbReference type="NCBI Taxonomy" id="68888"/>
    <lineage>
        <taxon>Eukaryota</taxon>
        <taxon>Metazoa</taxon>
        <taxon>Ecdysozoa</taxon>
        <taxon>Nematoda</taxon>
        <taxon>Enoplea</taxon>
        <taxon>Dorylaimia</taxon>
        <taxon>Trichinellida</taxon>
        <taxon>Trichuridae</taxon>
        <taxon>Trichuris</taxon>
    </lineage>
</organism>
<evidence type="ECO:0000313" key="3">
    <source>
        <dbReference type="Proteomes" id="UP000030764"/>
    </source>
</evidence>
<gene>
    <name evidence="1" type="ORF">M513_09447</name>
    <name evidence="2" type="ORF">M514_09447</name>
</gene>
<name>A0A085LXB9_9BILA</name>
<evidence type="ECO:0000313" key="2">
    <source>
        <dbReference type="EMBL" id="KFD66260.1"/>
    </source>
</evidence>
<dbReference type="EMBL" id="KL363266">
    <property type="protein sequence ID" value="KFD49615.1"/>
    <property type="molecule type" value="Genomic_DNA"/>
</dbReference>
<sequence length="85" mass="9693">MTKNTVVAWKKYMRPLAGEVLVFDPLHIGGAGLAVEIDGSLFCKRKDNCGRLYPYQWVFGGICRETKEFLLPVKDRSRKTLLPLH</sequence>
<protein>
    <submittedName>
        <fullName evidence="1">Uncharacterized protein</fullName>
    </submittedName>
</protein>